<dbReference type="EMBL" id="LR862147">
    <property type="protein sequence ID" value="CAD1829013.1"/>
    <property type="molecule type" value="Genomic_DNA"/>
</dbReference>
<protein>
    <submittedName>
        <fullName evidence="1">Uncharacterized protein</fullName>
    </submittedName>
</protein>
<sequence length="167" mass="18291">MRAKAPPTSTPSSGSTGSRFSTTLLEDLFWGSIPLDVATAVEVMLGLFFHFAVKVQIKCQQSNNKAMEWILLPFLEELNIYIQKENVDAFKADDNVISSSLSICTLLGLIVSYNTTEDSHSSIGEPLGEVLVSLSESNSINSPPPVLCSLRECAGWRIEQYISAFVK</sequence>
<name>A0A6V7PE37_ANACO</name>
<evidence type="ECO:0000313" key="1">
    <source>
        <dbReference type="EMBL" id="CAD1829013.1"/>
    </source>
</evidence>
<organism evidence="1">
    <name type="scientific">Ananas comosus var. bracteatus</name>
    <name type="common">red pineapple</name>
    <dbReference type="NCBI Taxonomy" id="296719"/>
    <lineage>
        <taxon>Eukaryota</taxon>
        <taxon>Viridiplantae</taxon>
        <taxon>Streptophyta</taxon>
        <taxon>Embryophyta</taxon>
        <taxon>Tracheophyta</taxon>
        <taxon>Spermatophyta</taxon>
        <taxon>Magnoliopsida</taxon>
        <taxon>Liliopsida</taxon>
        <taxon>Poales</taxon>
        <taxon>Bromeliaceae</taxon>
        <taxon>Bromelioideae</taxon>
        <taxon>Ananas</taxon>
    </lineage>
</organism>
<gene>
    <name evidence="1" type="ORF">CB5_LOCUS12224</name>
</gene>
<accession>A0A6V7PE37</accession>
<dbReference type="AlphaFoldDB" id="A0A6V7PE37"/>
<reference evidence="1" key="1">
    <citation type="submission" date="2020-07" db="EMBL/GenBank/DDBJ databases">
        <authorList>
            <person name="Lin J."/>
        </authorList>
    </citation>
    <scope>NUCLEOTIDE SEQUENCE</scope>
</reference>
<proteinExistence type="predicted"/>